<dbReference type="InterPro" id="IPR029039">
    <property type="entry name" value="Flavoprotein-like_sf"/>
</dbReference>
<dbReference type="STRING" id="316067.Geob_0527"/>
<dbReference type="KEGG" id="geo:Geob_0527"/>
<protein>
    <submittedName>
        <fullName evidence="4">Iron-sulfur cluster-binding flavoprotein</fullName>
    </submittedName>
</protein>
<reference evidence="4 5" key="1">
    <citation type="submission" date="2009-01" db="EMBL/GenBank/DDBJ databases">
        <title>Complete sequence of Geobacter sp. FRC-32.</title>
        <authorList>
            <consortium name="US DOE Joint Genome Institute"/>
            <person name="Lucas S."/>
            <person name="Copeland A."/>
            <person name="Lapidus A."/>
            <person name="Glavina del Rio T."/>
            <person name="Dalin E."/>
            <person name="Tice H."/>
            <person name="Bruce D."/>
            <person name="Goodwin L."/>
            <person name="Pitluck S."/>
            <person name="Saunders E."/>
            <person name="Brettin T."/>
            <person name="Detter J.C."/>
            <person name="Han C."/>
            <person name="Larimer F."/>
            <person name="Land M."/>
            <person name="Hauser L."/>
            <person name="Kyrpides N."/>
            <person name="Ovchinnikova G."/>
            <person name="Kostka J."/>
            <person name="Richardson P."/>
        </authorList>
    </citation>
    <scope>NUCLEOTIDE SEQUENCE [LARGE SCALE GENOMIC DNA]</scope>
    <source>
        <strain evidence="5">DSM 22248 / JCM 15807 / FRC-32</strain>
    </source>
</reference>
<accession>B9LZT1</accession>
<dbReference type="InterPro" id="IPR005025">
    <property type="entry name" value="FMN_Rdtase-like_dom"/>
</dbReference>
<dbReference type="PANTHER" id="PTHR43278:SF2">
    <property type="entry name" value="IRON-SULFUR FLAVOPROTEIN"/>
    <property type="match status" value="1"/>
</dbReference>
<evidence type="ECO:0000259" key="3">
    <source>
        <dbReference type="Pfam" id="PF03358"/>
    </source>
</evidence>
<dbReference type="PANTHER" id="PTHR43278">
    <property type="entry name" value="NAD(P)H-DEPENDENT FMN-CONTAINING OXIDOREDUCTASE YWQN-RELATED"/>
    <property type="match status" value="1"/>
</dbReference>
<evidence type="ECO:0000256" key="2">
    <source>
        <dbReference type="ARBA" id="ARBA00022643"/>
    </source>
</evidence>
<feature type="domain" description="NADPH-dependent FMN reductase-like" evidence="3">
    <location>
        <begin position="1"/>
        <end position="105"/>
    </location>
</feature>
<dbReference type="RefSeq" id="WP_012645624.1">
    <property type="nucleotide sequence ID" value="NC_011979.1"/>
</dbReference>
<proteinExistence type="predicted"/>
<gene>
    <name evidence="4" type="ordered locus">Geob_0527</name>
</gene>
<dbReference type="AlphaFoldDB" id="B9LZT1"/>
<keyword evidence="1" id="KW-0285">Flavoprotein</keyword>
<dbReference type="HOGENOM" id="CLU_050993_2_0_7"/>
<evidence type="ECO:0000256" key="1">
    <source>
        <dbReference type="ARBA" id="ARBA00022630"/>
    </source>
</evidence>
<keyword evidence="5" id="KW-1185">Reference proteome</keyword>
<organism evidence="4 5">
    <name type="scientific">Geotalea daltonii (strain DSM 22248 / JCM 15807 / FRC-32)</name>
    <name type="common">Geobacter daltonii</name>
    <dbReference type="NCBI Taxonomy" id="316067"/>
    <lineage>
        <taxon>Bacteria</taxon>
        <taxon>Pseudomonadati</taxon>
        <taxon>Thermodesulfobacteriota</taxon>
        <taxon>Desulfuromonadia</taxon>
        <taxon>Geobacterales</taxon>
        <taxon>Geobacteraceae</taxon>
        <taxon>Geotalea</taxon>
    </lineage>
</organism>
<dbReference type="Proteomes" id="UP000007721">
    <property type="component" value="Chromosome"/>
</dbReference>
<dbReference type="eggNOG" id="COG0655">
    <property type="taxonomic scope" value="Bacteria"/>
</dbReference>
<dbReference type="Pfam" id="PF03358">
    <property type="entry name" value="FMN_red"/>
    <property type="match status" value="1"/>
</dbReference>
<dbReference type="GO" id="GO:0016491">
    <property type="term" value="F:oxidoreductase activity"/>
    <property type="evidence" value="ECO:0007669"/>
    <property type="project" value="InterPro"/>
</dbReference>
<keyword evidence="2" id="KW-0288">FMN</keyword>
<name>B9LZT1_GEODF</name>
<dbReference type="InterPro" id="IPR051796">
    <property type="entry name" value="ISF_SsuE-like"/>
</dbReference>
<dbReference type="OrthoDB" id="6398207at2"/>
<evidence type="ECO:0000313" key="4">
    <source>
        <dbReference type="EMBL" id="ACM18895.1"/>
    </source>
</evidence>
<sequence length="217" mass="23896">MRVIAINGSPRKNWNTATLLEHAVAGAAKDGAETEVVHLYDHDFKGCISCFACKKIGGKSYGRCAVNDGLTPILKKAAEADVLILGTPVYFSAETGEMRSFIERLLFPFLTYTPGYAPIFPGKLQVGLIYTMNIPEKDLTTYNYDKIFAASQGALSLVFGNCDLLLSTDTYQFSDYSEYLSTSFDPEAKKKRREEVFPQDCKRAFELGARLAASVPG</sequence>
<dbReference type="SUPFAM" id="SSF52218">
    <property type="entry name" value="Flavoproteins"/>
    <property type="match status" value="1"/>
</dbReference>
<evidence type="ECO:0000313" key="5">
    <source>
        <dbReference type="Proteomes" id="UP000007721"/>
    </source>
</evidence>
<dbReference type="EMBL" id="CP001390">
    <property type="protein sequence ID" value="ACM18895.1"/>
    <property type="molecule type" value="Genomic_DNA"/>
</dbReference>
<dbReference type="Gene3D" id="3.40.50.360">
    <property type="match status" value="1"/>
</dbReference>